<name>A0AC35TUG2_9BILA</name>
<dbReference type="Proteomes" id="UP000095286">
    <property type="component" value="Unplaced"/>
</dbReference>
<reference evidence="2" key="1">
    <citation type="submission" date="2016-11" db="UniProtKB">
        <authorList>
            <consortium name="WormBaseParasite"/>
        </authorList>
    </citation>
    <scope>IDENTIFICATION</scope>
    <source>
        <strain evidence="2">KR3021</strain>
    </source>
</reference>
<proteinExistence type="predicted"/>
<sequence length="853" mass="97977">MAPPSNNGKSDQQIRMEQARLQNPLFHSGEEIAAVKELLGKNKEQPDLILNLQQANHDLVKENIDLKATNTTFENRALIAERKIIDSADEVKKLRESISKLRLEVFNQGKKLKNLEGKSKPSKQHKSKDLVPFAEVSPRMQNYRIKDVENLIKQLNVDENLDPLFAEKLAKRLFGAEFTAMSVDAATDFVLENHIGYREYERYRKCFSDLGYKILPSTCKMNAFKKSIDNGIVKKEIRINSIGNELKMAYITNIVEVLKQRINKLYGSDGLDLSTGCVDICIVGDKGADTTKLGLLIKKKKVWNSVNNMLLIAMYYGDDNYDNLFTCFKSIARELEAFKLVTINGTSYGVKLHLNGDYKFICSAVGHTGAASAHPCIKCVVKTMENRKSRPWISFSEFECQHRNCCGEDPMNLNFSFSKLPIFEIDEENIHLPFLHILMGVFQALFRAFNIYLAHIDKYGLTKPETIYDDDFNVLLDHPAFNIEDIMYSVDSADYQEHDDLATVPDSPETFATFIELFNHNLKKIGAKATKYWMTFSGNNVSKILEHLDKLFDGVVKTTKMKGYYNAFAALRDIKRFARSEILNEDEKIQAIKCINQFYAVMMDPLMQFNMMPKSHLLISHMPEIIDKYGLTKPETIYDDDFNVLLDHPAFNIEDIMYSVDSADYQEHDDLATVPDSPETFAIFIELFNHNLKKIGAKATKYWMTFSGNNVSKILEHLDKLFDGVVKTTKMKGYYNAFAALRDIKRFARSEILNEDEKIQAIKCINQFYAVMMDPLMQFNMMPKSHLLISHMPEIIGKYSCMNYFSEQPIESMHASINKDMFRVSAFNKLDKLANFITWHNQRVAFNDSKIRE</sequence>
<accession>A0AC35TUG2</accession>
<evidence type="ECO:0000313" key="1">
    <source>
        <dbReference type="Proteomes" id="UP000095286"/>
    </source>
</evidence>
<protein>
    <submittedName>
        <fullName evidence="2">Integrase catalytic domain-containing protein</fullName>
    </submittedName>
</protein>
<dbReference type="WBParaSite" id="RSKR_0000414200.1">
    <property type="protein sequence ID" value="RSKR_0000414200.1"/>
    <property type="gene ID" value="RSKR_0000414200"/>
</dbReference>
<evidence type="ECO:0000313" key="2">
    <source>
        <dbReference type="WBParaSite" id="RSKR_0000414200.1"/>
    </source>
</evidence>
<organism evidence="1 2">
    <name type="scientific">Rhabditophanes sp. KR3021</name>
    <dbReference type="NCBI Taxonomy" id="114890"/>
    <lineage>
        <taxon>Eukaryota</taxon>
        <taxon>Metazoa</taxon>
        <taxon>Ecdysozoa</taxon>
        <taxon>Nematoda</taxon>
        <taxon>Chromadorea</taxon>
        <taxon>Rhabditida</taxon>
        <taxon>Tylenchina</taxon>
        <taxon>Panagrolaimomorpha</taxon>
        <taxon>Strongyloidoidea</taxon>
        <taxon>Alloionematidae</taxon>
        <taxon>Rhabditophanes</taxon>
    </lineage>
</organism>